<name>A0AAX4K1A8_9TREE</name>
<dbReference type="EMBL" id="CP144104">
    <property type="protein sequence ID" value="WWC90630.1"/>
    <property type="molecule type" value="Genomic_DNA"/>
</dbReference>
<evidence type="ECO:0000256" key="2">
    <source>
        <dbReference type="SAM" id="Phobius"/>
    </source>
</evidence>
<feature type="transmembrane region" description="Helical" evidence="2">
    <location>
        <begin position="6"/>
        <end position="25"/>
    </location>
</feature>
<gene>
    <name evidence="3" type="ORF">L201_005566</name>
</gene>
<keyword evidence="2" id="KW-0812">Transmembrane</keyword>
<feature type="region of interest" description="Disordered" evidence="1">
    <location>
        <begin position="94"/>
        <end position="124"/>
    </location>
</feature>
<evidence type="ECO:0000313" key="3">
    <source>
        <dbReference type="EMBL" id="WWC90630.1"/>
    </source>
</evidence>
<keyword evidence="2" id="KW-0472">Membrane</keyword>
<keyword evidence="4" id="KW-1185">Reference proteome</keyword>
<sequence length="124" mass="13533">MASTWDIISSILFLGIFLGVVFLAIKFSSVLSSSTTSAQSSLQSQGITYRQGKLNIKTDRAAPSRDEYIANTQAAFQRGGKMFKSHADAFSFKKGEEQQINGSQASGVDLSTDRKGFRRTKKLA</sequence>
<dbReference type="RefSeq" id="XP_066077393.1">
    <property type="nucleotide sequence ID" value="XM_066221296.1"/>
</dbReference>
<evidence type="ECO:0000256" key="1">
    <source>
        <dbReference type="SAM" id="MobiDB-lite"/>
    </source>
</evidence>
<keyword evidence="2" id="KW-1133">Transmembrane helix</keyword>
<organism evidence="3 4">
    <name type="scientific">Kwoniella dendrophila CBS 6074</name>
    <dbReference type="NCBI Taxonomy" id="1295534"/>
    <lineage>
        <taxon>Eukaryota</taxon>
        <taxon>Fungi</taxon>
        <taxon>Dikarya</taxon>
        <taxon>Basidiomycota</taxon>
        <taxon>Agaricomycotina</taxon>
        <taxon>Tremellomycetes</taxon>
        <taxon>Tremellales</taxon>
        <taxon>Cryptococcaceae</taxon>
        <taxon>Kwoniella</taxon>
    </lineage>
</organism>
<dbReference type="AlphaFoldDB" id="A0AAX4K1A8"/>
<evidence type="ECO:0000313" key="4">
    <source>
        <dbReference type="Proteomes" id="UP001355207"/>
    </source>
</evidence>
<dbReference type="GeneID" id="91096236"/>
<proteinExistence type="predicted"/>
<reference evidence="3 4" key="1">
    <citation type="submission" date="2024-01" db="EMBL/GenBank/DDBJ databases">
        <title>Comparative genomics of Cryptococcus and Kwoniella reveals pathogenesis evolution and contrasting modes of karyotype evolution via chromosome fusion or intercentromeric recombination.</title>
        <authorList>
            <person name="Coelho M.A."/>
            <person name="David-Palma M."/>
            <person name="Shea T."/>
            <person name="Bowers K."/>
            <person name="McGinley-Smith S."/>
            <person name="Mohammad A.W."/>
            <person name="Gnirke A."/>
            <person name="Yurkov A.M."/>
            <person name="Nowrousian M."/>
            <person name="Sun S."/>
            <person name="Cuomo C.A."/>
            <person name="Heitman J."/>
        </authorList>
    </citation>
    <scope>NUCLEOTIDE SEQUENCE [LARGE SCALE GENOMIC DNA]</scope>
    <source>
        <strain evidence="3 4">CBS 6074</strain>
    </source>
</reference>
<dbReference type="Proteomes" id="UP001355207">
    <property type="component" value="Chromosome 7"/>
</dbReference>
<accession>A0AAX4K1A8</accession>
<protein>
    <submittedName>
        <fullName evidence="3">Uncharacterized protein</fullName>
    </submittedName>
</protein>